<dbReference type="GO" id="GO:0048468">
    <property type="term" value="P:cell development"/>
    <property type="evidence" value="ECO:0007669"/>
    <property type="project" value="UniProtKB-ARBA"/>
</dbReference>
<organism evidence="4 5">
    <name type="scientific">Ignelater luminosus</name>
    <name type="common">Cucubano</name>
    <name type="synonym">Pyrophorus luminosus</name>
    <dbReference type="NCBI Taxonomy" id="2038154"/>
    <lineage>
        <taxon>Eukaryota</taxon>
        <taxon>Metazoa</taxon>
        <taxon>Ecdysozoa</taxon>
        <taxon>Arthropoda</taxon>
        <taxon>Hexapoda</taxon>
        <taxon>Insecta</taxon>
        <taxon>Pterygota</taxon>
        <taxon>Neoptera</taxon>
        <taxon>Endopterygota</taxon>
        <taxon>Coleoptera</taxon>
        <taxon>Polyphaga</taxon>
        <taxon>Elateriformia</taxon>
        <taxon>Elateroidea</taxon>
        <taxon>Elateridae</taxon>
        <taxon>Agrypninae</taxon>
        <taxon>Pyrophorini</taxon>
        <taxon>Ignelater</taxon>
    </lineage>
</organism>
<comment type="caution">
    <text evidence="4">The sequence shown here is derived from an EMBL/GenBank/DDBJ whole genome shotgun (WGS) entry which is preliminary data.</text>
</comment>
<evidence type="ECO:0000313" key="4">
    <source>
        <dbReference type="EMBL" id="KAF2880441.1"/>
    </source>
</evidence>
<dbReference type="Pfam" id="PF00554">
    <property type="entry name" value="RHD_DNA_bind"/>
    <property type="match status" value="1"/>
</dbReference>
<name>A0A8K0FZD3_IGNLU</name>
<dbReference type="GO" id="GO:0048731">
    <property type="term" value="P:system development"/>
    <property type="evidence" value="ECO:0007669"/>
    <property type="project" value="UniProtKB-ARBA"/>
</dbReference>
<dbReference type="PANTHER" id="PTHR24169:SF28">
    <property type="entry name" value="NUCLEAR FACTOR NF-KAPPA-B P110 SUBUNIT"/>
    <property type="match status" value="1"/>
</dbReference>
<dbReference type="InterPro" id="IPR032397">
    <property type="entry name" value="RHD_dimer"/>
</dbReference>
<evidence type="ECO:0000256" key="1">
    <source>
        <dbReference type="PROSITE-ProRule" id="PRU00023"/>
    </source>
</evidence>
<dbReference type="GO" id="GO:0005737">
    <property type="term" value="C:cytoplasm"/>
    <property type="evidence" value="ECO:0007669"/>
    <property type="project" value="InterPro"/>
</dbReference>
<dbReference type="Proteomes" id="UP000801492">
    <property type="component" value="Unassembled WGS sequence"/>
</dbReference>
<evidence type="ECO:0000256" key="2">
    <source>
        <dbReference type="SAM" id="MobiDB-lite"/>
    </source>
</evidence>
<dbReference type="PROSITE" id="PS50297">
    <property type="entry name" value="ANK_REP_REGION"/>
    <property type="match status" value="3"/>
</dbReference>
<protein>
    <recommendedName>
        <fullName evidence="3">RHD domain-containing protein</fullName>
    </recommendedName>
</protein>
<dbReference type="InterPro" id="IPR002909">
    <property type="entry name" value="IPT_dom"/>
</dbReference>
<dbReference type="PROSITE" id="PS50088">
    <property type="entry name" value="ANK_REPEAT"/>
    <property type="match status" value="3"/>
</dbReference>
<feature type="repeat" description="ANK" evidence="1">
    <location>
        <begin position="588"/>
        <end position="620"/>
    </location>
</feature>
<dbReference type="SMART" id="SM00248">
    <property type="entry name" value="ANK"/>
    <property type="match status" value="4"/>
</dbReference>
<dbReference type="PRINTS" id="PR00057">
    <property type="entry name" value="NFKBTNSCPFCT"/>
</dbReference>
<dbReference type="PROSITE" id="PS50254">
    <property type="entry name" value="REL_2"/>
    <property type="match status" value="1"/>
</dbReference>
<dbReference type="Gene3D" id="1.25.40.20">
    <property type="entry name" value="Ankyrin repeat-containing domain"/>
    <property type="match status" value="1"/>
</dbReference>
<dbReference type="InterPro" id="IPR036770">
    <property type="entry name" value="Ankyrin_rpt-contain_sf"/>
</dbReference>
<dbReference type="InterPro" id="IPR011539">
    <property type="entry name" value="RHD_DNA_bind_dom"/>
</dbReference>
<feature type="repeat" description="ANK" evidence="1">
    <location>
        <begin position="658"/>
        <end position="690"/>
    </location>
</feature>
<sequence>MYQIGINTNTMQMNNNLLDEDFQEETISDISDIVNYTLTLSPSMDSPDSVILSPPPSHAYVSEEAYQPLLVSPGPSPETQDITPYLEILEQPTEKFRFRYKSEMAGTHGSLTGRKKRTYPTVQLHNYDKPAVIRCSLYQCNKKETIQPRQPHAHRLVKKRGSDEIDDPHEVDVNINSGFVAKFPNMGIIHTAKRNILPELESKIKKLKSDEIARNEGLIRSLSRREEQEVRGIMGEANKSIDLNIVCLQFEAFEVKNKIYYPLCDPVYSSPISNLKSALTGELKIVRMDLVAGPVEGQQEIFILVEKVKKRNVRIRFYELDNEDIEIWNAEAKFSDLDVHHQYAIVFKTPAYRDLDIKNDVKVFIELQRPSDGARSEPREYIYTPSNRIPSRKRPRLTSDDYSTSSNFPSNEQPPIVISNLSNLPAAQECDYQRPLGQDSTDPNELSLEIQKCLNSLTPEEITEYLTTLDTDAPQEIYQKSVTIMKAQSAFIPFSYTSHPLRNLDSEETKIITDFREEFLAFVKTNPTKKRMSMMLKSLFEKSADVSGNMETVLHLLISENNQNLLPLLLKVLHKYQETDLVNMPNIRGQTALHLAVQCHNILAIEHLLCTKADIAVQDLEGNTAFHIIAMENAPHAILKLLCMVKDEHDHINMVNYDGLTALHLAVKSNNIEATKILCENKADVNVEDKKTGDTILHVAVVDQRLEIVKFLLENSNVNITKENYAQYSPFKLANLLLRKNTPITRQIYKLLEIYMAKFKENQPLSPDDVKEKYSKVKIFTEECLDEVSEILDKSGIWYNLAELLGYDHLVRSNIFASSKNLLQFAMKEKKSIFKIRNFLENLDEFDAVECIDIMVLGKQK</sequence>
<dbReference type="PANTHER" id="PTHR24169">
    <property type="entry name" value="NUCLEAR FACTOR NF-KAPPA-B PROTEIN"/>
    <property type="match status" value="1"/>
</dbReference>
<dbReference type="SUPFAM" id="SSF48403">
    <property type="entry name" value="Ankyrin repeat"/>
    <property type="match status" value="1"/>
</dbReference>
<dbReference type="InterPro" id="IPR002110">
    <property type="entry name" value="Ankyrin_rpt"/>
</dbReference>
<dbReference type="GO" id="GO:0000978">
    <property type="term" value="F:RNA polymerase II cis-regulatory region sequence-specific DNA binding"/>
    <property type="evidence" value="ECO:0007669"/>
    <property type="project" value="TreeGrafter"/>
</dbReference>
<dbReference type="AlphaFoldDB" id="A0A8K0FZD3"/>
<dbReference type="Gene3D" id="2.60.40.340">
    <property type="entry name" value="Rel homology domain (RHD), DNA-binding domain"/>
    <property type="match status" value="1"/>
</dbReference>
<dbReference type="InterPro" id="IPR014756">
    <property type="entry name" value="Ig_E-set"/>
</dbReference>
<dbReference type="InterPro" id="IPR000451">
    <property type="entry name" value="NFkB/Dor"/>
</dbReference>
<evidence type="ECO:0000313" key="5">
    <source>
        <dbReference type="Proteomes" id="UP000801492"/>
    </source>
</evidence>
<accession>A0A8K0FZD3</accession>
<feature type="domain" description="RHD" evidence="3">
    <location>
        <begin position="81"/>
        <end position="279"/>
    </location>
</feature>
<dbReference type="SUPFAM" id="SSF81296">
    <property type="entry name" value="E set domains"/>
    <property type="match status" value="1"/>
</dbReference>
<dbReference type="GO" id="GO:0000981">
    <property type="term" value="F:DNA-binding transcription factor activity, RNA polymerase II-specific"/>
    <property type="evidence" value="ECO:0007669"/>
    <property type="project" value="TreeGrafter"/>
</dbReference>
<dbReference type="Pfam" id="PF12796">
    <property type="entry name" value="Ank_2"/>
    <property type="match status" value="2"/>
</dbReference>
<dbReference type="SUPFAM" id="SSF49417">
    <property type="entry name" value="p53-like transcription factors"/>
    <property type="match status" value="1"/>
</dbReference>
<feature type="compositionally biased region" description="Polar residues" evidence="2">
    <location>
        <begin position="400"/>
        <end position="415"/>
    </location>
</feature>
<dbReference type="Pfam" id="PF16179">
    <property type="entry name" value="RHD_dimer"/>
    <property type="match status" value="1"/>
</dbReference>
<reference evidence="4" key="1">
    <citation type="submission" date="2019-08" db="EMBL/GenBank/DDBJ databases">
        <title>The genome of the North American firefly Photinus pyralis.</title>
        <authorList>
            <consortium name="Photinus pyralis genome working group"/>
            <person name="Fallon T.R."/>
            <person name="Sander Lower S.E."/>
            <person name="Weng J.-K."/>
        </authorList>
    </citation>
    <scope>NUCLEOTIDE SEQUENCE</scope>
    <source>
        <strain evidence="4">TRF0915ILg1</strain>
        <tissue evidence="4">Whole body</tissue>
    </source>
</reference>
<keyword evidence="1" id="KW-0040">ANK repeat</keyword>
<keyword evidence="5" id="KW-1185">Reference proteome</keyword>
<dbReference type="InterPro" id="IPR013783">
    <property type="entry name" value="Ig-like_fold"/>
</dbReference>
<dbReference type="OrthoDB" id="10254686at2759"/>
<dbReference type="SMART" id="SM00429">
    <property type="entry name" value="IPT"/>
    <property type="match status" value="1"/>
</dbReference>
<feature type="repeat" description="ANK" evidence="1">
    <location>
        <begin position="692"/>
        <end position="716"/>
    </location>
</feature>
<evidence type="ECO:0000259" key="3">
    <source>
        <dbReference type="PROSITE" id="PS50254"/>
    </source>
</evidence>
<dbReference type="EMBL" id="VTPC01090968">
    <property type="protein sequence ID" value="KAF2880441.1"/>
    <property type="molecule type" value="Genomic_DNA"/>
</dbReference>
<dbReference type="InterPro" id="IPR008967">
    <property type="entry name" value="p53-like_TF_DNA-bd_sf"/>
</dbReference>
<proteinExistence type="predicted"/>
<dbReference type="InterPro" id="IPR037059">
    <property type="entry name" value="RHD_DNA_bind_dom_sf"/>
</dbReference>
<gene>
    <name evidence="4" type="ORF">ILUMI_25719</name>
</gene>
<dbReference type="Gene3D" id="2.60.40.10">
    <property type="entry name" value="Immunoglobulins"/>
    <property type="match status" value="1"/>
</dbReference>
<feature type="region of interest" description="Disordered" evidence="2">
    <location>
        <begin position="375"/>
        <end position="415"/>
    </location>
</feature>